<accession>A0ABZ0CTB8</accession>
<reference evidence="1 2" key="1">
    <citation type="submission" date="2023-10" db="EMBL/GenBank/DDBJ databases">
        <title>Bacteria for the degradation of biodegradable plastic PBAT(Polybutylene adipate terephthalate).</title>
        <authorList>
            <person name="Weon H.-Y."/>
            <person name="Yeon J."/>
        </authorList>
    </citation>
    <scope>NUCLEOTIDE SEQUENCE [LARGE SCALE GENOMIC DNA]</scope>
    <source>
        <strain evidence="1 2">SBD 7-3</strain>
    </source>
</reference>
<gene>
    <name evidence="1" type="ORF">RXV79_25395</name>
</gene>
<dbReference type="RefSeq" id="WP_316700924.1">
    <property type="nucleotide sequence ID" value="NZ_CP136336.1"/>
</dbReference>
<proteinExistence type="predicted"/>
<sequence>MSFATAQTYGRHHPAAAQHGLTRHEVLRDALLDTVDLLQRRRADLVDETFIDNYVALGWLEWHGGQLRVSALGSTICQQMSERLSPLDS</sequence>
<keyword evidence="2" id="KW-1185">Reference proteome</keyword>
<protein>
    <submittedName>
        <fullName evidence="1">Uncharacterized protein</fullName>
    </submittedName>
</protein>
<dbReference type="Proteomes" id="UP001303946">
    <property type="component" value="Chromosome"/>
</dbReference>
<dbReference type="EMBL" id="CP136336">
    <property type="protein sequence ID" value="WOB08224.1"/>
    <property type="molecule type" value="Genomic_DNA"/>
</dbReference>
<evidence type="ECO:0000313" key="1">
    <source>
        <dbReference type="EMBL" id="WOB08224.1"/>
    </source>
</evidence>
<organism evidence="1 2">
    <name type="scientific">Piscinibacter gummiphilus</name>
    <dbReference type="NCBI Taxonomy" id="946333"/>
    <lineage>
        <taxon>Bacteria</taxon>
        <taxon>Pseudomonadati</taxon>
        <taxon>Pseudomonadota</taxon>
        <taxon>Betaproteobacteria</taxon>
        <taxon>Burkholderiales</taxon>
        <taxon>Sphaerotilaceae</taxon>
        <taxon>Piscinibacter</taxon>
    </lineage>
</organism>
<name>A0ABZ0CTB8_9BURK</name>
<evidence type="ECO:0000313" key="2">
    <source>
        <dbReference type="Proteomes" id="UP001303946"/>
    </source>
</evidence>